<evidence type="ECO:0000256" key="1">
    <source>
        <dbReference type="SAM" id="MobiDB-lite"/>
    </source>
</evidence>
<dbReference type="AlphaFoldDB" id="A0A8K1FPT8"/>
<evidence type="ECO:0000313" key="3">
    <source>
        <dbReference type="Proteomes" id="UP000794436"/>
    </source>
</evidence>
<comment type="caution">
    <text evidence="2">The sequence shown here is derived from an EMBL/GenBank/DDBJ whole genome shotgun (WGS) entry which is preliminary data.</text>
</comment>
<sequence length="343" mass="39408">MESNRTSSESDDDRDTRYGKKPRNAYYARKEEIEMLRTQADALTQQLDHLQSDLVPGMLQVQAAMAKNVMLKHGIREMEFALEGAQAMFLNSKVNRLDHPLNTYIHLPLDLMHRRQLMLSIKEQKLADAMRFIQDRIRGLSLDRLHRQSECYDTAKGDRILVQFDVMPFKGASSVKQVYHEALLAMRNFEFALWEQLGITAIRETDDLQEASIAQYRLIATTPDGVDVENNQARFQRFVDGDEVTSYGLLATDAVEKDDLYPYQPDLRVRQDLSAVVLVCACPQKPGTVTVVRYGFARVHQPRCGLSEEKEERLMELLPRWGDVIRAAMREYVLNRLRTPAAS</sequence>
<name>A0A8K1FPT8_PYTOL</name>
<dbReference type="OrthoDB" id="127244at2759"/>
<protein>
    <submittedName>
        <fullName evidence="2">Uncharacterized protein</fullName>
    </submittedName>
</protein>
<keyword evidence="3" id="KW-1185">Reference proteome</keyword>
<organism evidence="2 3">
    <name type="scientific">Pythium oligandrum</name>
    <name type="common">Mycoparasitic fungus</name>
    <dbReference type="NCBI Taxonomy" id="41045"/>
    <lineage>
        <taxon>Eukaryota</taxon>
        <taxon>Sar</taxon>
        <taxon>Stramenopiles</taxon>
        <taxon>Oomycota</taxon>
        <taxon>Peronosporomycetes</taxon>
        <taxon>Pythiales</taxon>
        <taxon>Pythiaceae</taxon>
        <taxon>Pythium</taxon>
    </lineage>
</organism>
<reference evidence="2" key="1">
    <citation type="submission" date="2019-03" db="EMBL/GenBank/DDBJ databases">
        <title>Long read genome sequence of the mycoparasitic Pythium oligandrum ATCC 38472 isolated from sugarbeet rhizosphere.</title>
        <authorList>
            <person name="Gaulin E."/>
        </authorList>
    </citation>
    <scope>NUCLEOTIDE SEQUENCE</scope>
    <source>
        <strain evidence="2">ATCC 38472_TT</strain>
    </source>
</reference>
<feature type="region of interest" description="Disordered" evidence="1">
    <location>
        <begin position="1"/>
        <end position="23"/>
    </location>
</feature>
<accession>A0A8K1FPT8</accession>
<gene>
    <name evidence="2" type="ORF">Poli38472_012363</name>
</gene>
<dbReference type="Proteomes" id="UP000794436">
    <property type="component" value="Unassembled WGS sequence"/>
</dbReference>
<evidence type="ECO:0000313" key="2">
    <source>
        <dbReference type="EMBL" id="TMW67247.1"/>
    </source>
</evidence>
<dbReference type="EMBL" id="SPLM01000005">
    <property type="protein sequence ID" value="TMW67247.1"/>
    <property type="molecule type" value="Genomic_DNA"/>
</dbReference>
<proteinExistence type="predicted"/>